<dbReference type="AlphaFoldDB" id="B1XZC8"/>
<reference evidence="1 2" key="1">
    <citation type="submission" date="2008-03" db="EMBL/GenBank/DDBJ databases">
        <title>Complete sequence of Leptothrix cholodnii SP-6.</title>
        <authorList>
            <consortium name="US DOE Joint Genome Institute"/>
            <person name="Copeland A."/>
            <person name="Lucas S."/>
            <person name="Lapidus A."/>
            <person name="Glavina del Rio T."/>
            <person name="Dalin E."/>
            <person name="Tice H."/>
            <person name="Bruce D."/>
            <person name="Goodwin L."/>
            <person name="Pitluck S."/>
            <person name="Chertkov O."/>
            <person name="Brettin T."/>
            <person name="Detter J.C."/>
            <person name="Han C."/>
            <person name="Kuske C.R."/>
            <person name="Schmutz J."/>
            <person name="Larimer F."/>
            <person name="Land M."/>
            <person name="Hauser L."/>
            <person name="Kyrpides N."/>
            <person name="Lykidis A."/>
            <person name="Emerson D."/>
            <person name="Richardson P."/>
        </authorList>
    </citation>
    <scope>NUCLEOTIDE SEQUENCE [LARGE SCALE GENOMIC DNA]</scope>
    <source>
        <strain evidence="2">ATCC 51168 / LMG 8142 / SP-6</strain>
    </source>
</reference>
<gene>
    <name evidence="1" type="ordered locus">Lcho_3038</name>
</gene>
<dbReference type="EMBL" id="CP001013">
    <property type="protein sequence ID" value="ACB35298.1"/>
    <property type="molecule type" value="Genomic_DNA"/>
</dbReference>
<dbReference type="KEGG" id="lch:Lcho_3038"/>
<evidence type="ECO:0008006" key="3">
    <source>
        <dbReference type="Google" id="ProtNLM"/>
    </source>
</evidence>
<dbReference type="PANTHER" id="PTHR35861:SF2">
    <property type="entry name" value="FELS-2 PROPHAGE PROTEIN"/>
    <property type="match status" value="1"/>
</dbReference>
<organism evidence="1 2">
    <name type="scientific">Leptothrix cholodnii (strain ATCC 51168 / LMG 8142 / SP-6)</name>
    <name type="common">Leptothrix discophora (strain SP-6)</name>
    <dbReference type="NCBI Taxonomy" id="395495"/>
    <lineage>
        <taxon>Bacteria</taxon>
        <taxon>Pseudomonadati</taxon>
        <taxon>Pseudomonadota</taxon>
        <taxon>Betaproteobacteria</taxon>
        <taxon>Burkholderiales</taxon>
        <taxon>Sphaerotilaceae</taxon>
        <taxon>Leptothrix</taxon>
    </lineage>
</organism>
<proteinExistence type="predicted"/>
<protein>
    <recommendedName>
        <fullName evidence="3">Phage tail sheath protein FI-like protein</fullName>
    </recommendedName>
</protein>
<keyword evidence="2" id="KW-1185">Reference proteome</keyword>
<evidence type="ECO:0000313" key="2">
    <source>
        <dbReference type="Proteomes" id="UP000001693"/>
    </source>
</evidence>
<dbReference type="eggNOG" id="COG3497">
    <property type="taxonomic scope" value="Bacteria"/>
</dbReference>
<dbReference type="STRING" id="395495.Lcho_3038"/>
<evidence type="ECO:0000313" key="1">
    <source>
        <dbReference type="EMBL" id="ACB35298.1"/>
    </source>
</evidence>
<name>B1XZC8_LEPCP</name>
<dbReference type="OrthoDB" id="9767864at2"/>
<accession>B1XZC8</accession>
<dbReference type="HOGENOM" id="CLU_509764_0_0_4"/>
<dbReference type="InterPro" id="IPR052042">
    <property type="entry name" value="Tail_sheath_structural"/>
</dbReference>
<dbReference type="Proteomes" id="UP000001693">
    <property type="component" value="Chromosome"/>
</dbReference>
<sequence>MSLVFEVASAPVEPDRQRADVACFIGHVARRRGAALPASVRAQLRADGWIDGVWARPAVQVEALDNLPVVIDNWALFDQLYAWERRPLAATGSAVCATYLGAALRSFFARGGRRAIVIRVGDPWPFLEDDTQRSAQLRPRLRRLIPDFAQTVAPSRPFAPHDPSTWQGIEHLYGLRDNSFVLFPDLADACASQPVAPLASPAQTTPETFVECSVEAEPPPDTGLRRLPAPRLDSAGYAAWMLAVGAARGFLARRQREHLLLASLPLPWVDTRRTASGGAAVHAQADMRAYLERIGVLRPDGSRAPDDDTGSASAFVQLAWPWLRSAAGTDLPEGLEPPEGVLAGLLASNATRRGCFRSVAGDFSLPYLRDLFDAEPPLSWGLGEGGAVQRLARQVCVFTPGPLGWMLQSDVTTSPQEAWRFGGASRLLASILRTARAQGDHLAFETNGTQTWARLRRSLEDLLLGYWNEGAFAGANAAQAFQVRCDRSTMTQADLDAGRLIAEISVRPAQAIEVITVRLQLGNALGATGLREAA</sequence>
<dbReference type="RefSeq" id="WP_012348049.1">
    <property type="nucleotide sequence ID" value="NC_010524.1"/>
</dbReference>
<dbReference type="PANTHER" id="PTHR35861">
    <property type="match status" value="1"/>
</dbReference>